<dbReference type="Proteomes" id="UP001589733">
    <property type="component" value="Unassembled WGS sequence"/>
</dbReference>
<gene>
    <name evidence="1" type="ORF">ACFFLM_21240</name>
</gene>
<comment type="caution">
    <text evidence="1">The sequence shown here is derived from an EMBL/GenBank/DDBJ whole genome shotgun (WGS) entry which is preliminary data.</text>
</comment>
<dbReference type="RefSeq" id="WP_380015379.1">
    <property type="nucleotide sequence ID" value="NZ_JBHLYR010000062.1"/>
</dbReference>
<protein>
    <submittedName>
        <fullName evidence="1">Uncharacterized protein</fullName>
    </submittedName>
</protein>
<reference evidence="1 2" key="1">
    <citation type="submission" date="2024-09" db="EMBL/GenBank/DDBJ databases">
        <authorList>
            <person name="Sun Q."/>
            <person name="Mori K."/>
        </authorList>
    </citation>
    <scope>NUCLEOTIDE SEQUENCE [LARGE SCALE GENOMIC DNA]</scope>
    <source>
        <strain evidence="1 2">JCM 13503</strain>
    </source>
</reference>
<accession>A0ABV6B402</accession>
<sequence length="134" mass="15026">MRRADVLPLLGIVAGMALSWLLNAYDEELTRTREASEELYHAHTLFLQTSEGEAWAERRAQEYEEAGRFYRAPEIHEDQDEDEDLEVFAQVPAVAARPPCGVCREAAAAGYHVNCRCNAALQTKMMTARLQGQG</sequence>
<evidence type="ECO:0000313" key="2">
    <source>
        <dbReference type="Proteomes" id="UP001589733"/>
    </source>
</evidence>
<evidence type="ECO:0000313" key="1">
    <source>
        <dbReference type="EMBL" id="MFB9994485.1"/>
    </source>
</evidence>
<proteinExistence type="predicted"/>
<dbReference type="EMBL" id="JBHLYR010000062">
    <property type="protein sequence ID" value="MFB9994485.1"/>
    <property type="molecule type" value="Genomic_DNA"/>
</dbReference>
<name>A0ABV6B402_9DEIO</name>
<organism evidence="1 2">
    <name type="scientific">Deinococcus oregonensis</name>
    <dbReference type="NCBI Taxonomy" id="1805970"/>
    <lineage>
        <taxon>Bacteria</taxon>
        <taxon>Thermotogati</taxon>
        <taxon>Deinococcota</taxon>
        <taxon>Deinococci</taxon>
        <taxon>Deinococcales</taxon>
        <taxon>Deinococcaceae</taxon>
        <taxon>Deinococcus</taxon>
    </lineage>
</organism>
<keyword evidence="2" id="KW-1185">Reference proteome</keyword>